<name>A0A9P4MCP2_9PEZI</name>
<dbReference type="SUPFAM" id="SSF51182">
    <property type="entry name" value="RmlC-like cupins"/>
    <property type="match status" value="1"/>
</dbReference>
<dbReference type="OrthoDB" id="5840532at2759"/>
<dbReference type="InterPro" id="IPR014710">
    <property type="entry name" value="RmlC-like_jellyroll"/>
</dbReference>
<proteinExistence type="predicted"/>
<sequence>MAPSLLPNDHSGYRAPSRFITTHDADGTSKFVPDHVVSPDAPWQEAAPGVFFYIPWGTTSSPAQMTDDADLKAYEAGKVVPNIIVTPNGTNVRIYDFAPGFESAMHRTYSIDYGIVIHGTIEGQMDGGEVRVGKPGDIFIQRGTNHLWRNPSKTEWTRICYFVAAAEPLVIGGKKIEAVKADNSSAVSEDSKL</sequence>
<dbReference type="InterPro" id="IPR047142">
    <property type="entry name" value="OryJ/VirC-like"/>
</dbReference>
<gene>
    <name evidence="1" type="ORF">NA57DRAFT_71646</name>
</gene>
<dbReference type="AlphaFoldDB" id="A0A9P4MCP2"/>
<dbReference type="CDD" id="cd02231">
    <property type="entry name" value="cupin_BLL6423-like"/>
    <property type="match status" value="1"/>
</dbReference>
<dbReference type="PANTHER" id="PTHR36156">
    <property type="entry name" value="SLR2101 PROTEIN"/>
    <property type="match status" value="1"/>
</dbReference>
<dbReference type="EMBL" id="ML978122">
    <property type="protein sequence ID" value="KAF2102657.1"/>
    <property type="molecule type" value="Genomic_DNA"/>
</dbReference>
<dbReference type="Proteomes" id="UP000799772">
    <property type="component" value="Unassembled WGS sequence"/>
</dbReference>
<evidence type="ECO:0000313" key="1">
    <source>
        <dbReference type="EMBL" id="KAF2102657.1"/>
    </source>
</evidence>
<evidence type="ECO:0000313" key="2">
    <source>
        <dbReference type="Proteomes" id="UP000799772"/>
    </source>
</evidence>
<accession>A0A9P4MCP2</accession>
<dbReference type="Gene3D" id="2.60.120.10">
    <property type="entry name" value="Jelly Rolls"/>
    <property type="match status" value="1"/>
</dbReference>
<organism evidence="1 2">
    <name type="scientific">Rhizodiscina lignyota</name>
    <dbReference type="NCBI Taxonomy" id="1504668"/>
    <lineage>
        <taxon>Eukaryota</taxon>
        <taxon>Fungi</taxon>
        <taxon>Dikarya</taxon>
        <taxon>Ascomycota</taxon>
        <taxon>Pezizomycotina</taxon>
        <taxon>Dothideomycetes</taxon>
        <taxon>Pleosporomycetidae</taxon>
        <taxon>Aulographales</taxon>
        <taxon>Rhizodiscinaceae</taxon>
        <taxon>Rhizodiscina</taxon>
    </lineage>
</organism>
<reference evidence="1" key="1">
    <citation type="journal article" date="2020" name="Stud. Mycol.">
        <title>101 Dothideomycetes genomes: a test case for predicting lifestyles and emergence of pathogens.</title>
        <authorList>
            <person name="Haridas S."/>
            <person name="Albert R."/>
            <person name="Binder M."/>
            <person name="Bloem J."/>
            <person name="Labutti K."/>
            <person name="Salamov A."/>
            <person name="Andreopoulos B."/>
            <person name="Baker S."/>
            <person name="Barry K."/>
            <person name="Bills G."/>
            <person name="Bluhm B."/>
            <person name="Cannon C."/>
            <person name="Castanera R."/>
            <person name="Culley D."/>
            <person name="Daum C."/>
            <person name="Ezra D."/>
            <person name="Gonzalez J."/>
            <person name="Henrissat B."/>
            <person name="Kuo A."/>
            <person name="Liang C."/>
            <person name="Lipzen A."/>
            <person name="Lutzoni F."/>
            <person name="Magnuson J."/>
            <person name="Mondo S."/>
            <person name="Nolan M."/>
            <person name="Ohm R."/>
            <person name="Pangilinan J."/>
            <person name="Park H.-J."/>
            <person name="Ramirez L."/>
            <person name="Alfaro M."/>
            <person name="Sun H."/>
            <person name="Tritt A."/>
            <person name="Yoshinaga Y."/>
            <person name="Zwiers L.-H."/>
            <person name="Turgeon B."/>
            <person name="Goodwin S."/>
            <person name="Spatafora J."/>
            <person name="Crous P."/>
            <person name="Grigoriev I."/>
        </authorList>
    </citation>
    <scope>NUCLEOTIDE SEQUENCE</scope>
    <source>
        <strain evidence="1">CBS 133067</strain>
    </source>
</reference>
<dbReference type="InterPro" id="IPR011051">
    <property type="entry name" value="RmlC_Cupin_sf"/>
</dbReference>
<keyword evidence="2" id="KW-1185">Reference proteome</keyword>
<comment type="caution">
    <text evidence="1">The sequence shown here is derived from an EMBL/GenBank/DDBJ whole genome shotgun (WGS) entry which is preliminary data.</text>
</comment>
<protein>
    <submittedName>
        <fullName evidence="1">Cupin domain-containing protein</fullName>
    </submittedName>
</protein>
<dbReference type="PANTHER" id="PTHR36156:SF2">
    <property type="entry name" value="CUPIN TYPE-2 DOMAIN-CONTAINING PROTEIN"/>
    <property type="match status" value="1"/>
</dbReference>